<sequence length="299" mass="34220">MSYPVHDFILNGDEKENYDLLLPEPKPYDTWRFSEASSTTAGDSCNDVEDSERWTFEQVYNLALHLVVILLALLLWVSRMESPTAGSACTQGRSWSPVLASVEHEINGENALDHQKLSKYSGPPTKMLDQEWDDLVRPIHFRATREEMEHAGETIEDAVELSDGGYLATTAVYHELHCLRRLRWYLYRDQYYPNMTAPQEEYLRGHLDHCIEALRMTIMCHGNSALYSFTWPNSTDLNQALQRPVAKSNGKDVCVKWQSIEDWSYSRMVAPDHLLKRPLNVAIGAFIRSGGFLDISSCK</sequence>
<evidence type="ECO:0000313" key="9">
    <source>
        <dbReference type="Proteomes" id="UP001321749"/>
    </source>
</evidence>
<dbReference type="Proteomes" id="UP001321749">
    <property type="component" value="Unassembled WGS sequence"/>
</dbReference>
<comment type="subcellular location">
    <subcellularLocation>
        <location evidence="1">Membrane</location>
        <topology evidence="1">Single-pass membrane protein</topology>
    </subcellularLocation>
</comment>
<evidence type="ECO:0000256" key="4">
    <source>
        <dbReference type="ARBA" id="ARBA00023026"/>
    </source>
</evidence>
<name>A0AAV9HRC4_9PEZI</name>
<keyword evidence="2" id="KW-0812">Transmembrane</keyword>
<evidence type="ECO:0000256" key="6">
    <source>
        <dbReference type="ARBA" id="ARBA00023180"/>
    </source>
</evidence>
<evidence type="ECO:0000256" key="3">
    <source>
        <dbReference type="ARBA" id="ARBA00022989"/>
    </source>
</evidence>
<dbReference type="InterPro" id="IPR021765">
    <property type="entry name" value="UstYa-like"/>
</dbReference>
<keyword evidence="6" id="KW-0325">Glycoprotein</keyword>
<evidence type="ECO:0000256" key="5">
    <source>
        <dbReference type="ARBA" id="ARBA00023136"/>
    </source>
</evidence>
<keyword evidence="4" id="KW-0843">Virulence</keyword>
<comment type="caution">
    <text evidence="8">The sequence shown here is derived from an EMBL/GenBank/DDBJ whole genome shotgun (WGS) entry which is preliminary data.</text>
</comment>
<dbReference type="PANTHER" id="PTHR33365">
    <property type="entry name" value="YALI0B05434P"/>
    <property type="match status" value="1"/>
</dbReference>
<dbReference type="GO" id="GO:0016020">
    <property type="term" value="C:membrane"/>
    <property type="evidence" value="ECO:0007669"/>
    <property type="project" value="UniProtKB-SubCell"/>
</dbReference>
<gene>
    <name evidence="8" type="ORF">QBC42DRAFT_70488</name>
</gene>
<evidence type="ECO:0008006" key="10">
    <source>
        <dbReference type="Google" id="ProtNLM"/>
    </source>
</evidence>
<reference evidence="8" key="2">
    <citation type="submission" date="2023-06" db="EMBL/GenBank/DDBJ databases">
        <authorList>
            <consortium name="Lawrence Berkeley National Laboratory"/>
            <person name="Mondo S.J."/>
            <person name="Hensen N."/>
            <person name="Bonometti L."/>
            <person name="Westerberg I."/>
            <person name="Brannstrom I.O."/>
            <person name="Guillou S."/>
            <person name="Cros-Aarteil S."/>
            <person name="Calhoun S."/>
            <person name="Haridas S."/>
            <person name="Kuo A."/>
            <person name="Pangilinan J."/>
            <person name="Riley R."/>
            <person name="Labutti K."/>
            <person name="Andreopoulos B."/>
            <person name="Lipzen A."/>
            <person name="Chen C."/>
            <person name="Yanf M."/>
            <person name="Daum C."/>
            <person name="Ng V."/>
            <person name="Clum A."/>
            <person name="Steindorff A."/>
            <person name="Ohm R."/>
            <person name="Martin F."/>
            <person name="Silar P."/>
            <person name="Natvig D."/>
            <person name="Lalanne C."/>
            <person name="Gautier V."/>
            <person name="Ament-Velasquez S.L."/>
            <person name="Kruys A."/>
            <person name="Hutchinson M.I."/>
            <person name="Powell A.J."/>
            <person name="Barry K."/>
            <person name="Miller A.N."/>
            <person name="Grigoriev I.V."/>
            <person name="Debuchy R."/>
            <person name="Gladieux P."/>
            <person name="Thoren M.H."/>
            <person name="Johannesson H."/>
        </authorList>
    </citation>
    <scope>NUCLEOTIDE SEQUENCE</scope>
    <source>
        <strain evidence="8">PSN324</strain>
    </source>
</reference>
<dbReference type="EMBL" id="MU864962">
    <property type="protein sequence ID" value="KAK4463241.1"/>
    <property type="molecule type" value="Genomic_DNA"/>
</dbReference>
<proteinExistence type="inferred from homology"/>
<keyword evidence="9" id="KW-1185">Reference proteome</keyword>
<evidence type="ECO:0000256" key="7">
    <source>
        <dbReference type="ARBA" id="ARBA00035112"/>
    </source>
</evidence>
<reference evidence="8" key="1">
    <citation type="journal article" date="2023" name="Mol. Phylogenet. Evol.">
        <title>Genome-scale phylogeny and comparative genomics of the fungal order Sordariales.</title>
        <authorList>
            <person name="Hensen N."/>
            <person name="Bonometti L."/>
            <person name="Westerberg I."/>
            <person name="Brannstrom I.O."/>
            <person name="Guillou S."/>
            <person name="Cros-Aarteil S."/>
            <person name="Calhoun S."/>
            <person name="Haridas S."/>
            <person name="Kuo A."/>
            <person name="Mondo S."/>
            <person name="Pangilinan J."/>
            <person name="Riley R."/>
            <person name="LaButti K."/>
            <person name="Andreopoulos B."/>
            <person name="Lipzen A."/>
            <person name="Chen C."/>
            <person name="Yan M."/>
            <person name="Daum C."/>
            <person name="Ng V."/>
            <person name="Clum A."/>
            <person name="Steindorff A."/>
            <person name="Ohm R.A."/>
            <person name="Martin F."/>
            <person name="Silar P."/>
            <person name="Natvig D.O."/>
            <person name="Lalanne C."/>
            <person name="Gautier V."/>
            <person name="Ament-Velasquez S.L."/>
            <person name="Kruys A."/>
            <person name="Hutchinson M.I."/>
            <person name="Powell A.J."/>
            <person name="Barry K."/>
            <person name="Miller A.N."/>
            <person name="Grigoriev I.V."/>
            <person name="Debuchy R."/>
            <person name="Gladieux P."/>
            <person name="Hiltunen Thoren M."/>
            <person name="Johannesson H."/>
        </authorList>
    </citation>
    <scope>NUCLEOTIDE SEQUENCE</scope>
    <source>
        <strain evidence="8">PSN324</strain>
    </source>
</reference>
<keyword evidence="3" id="KW-1133">Transmembrane helix</keyword>
<evidence type="ECO:0000256" key="1">
    <source>
        <dbReference type="ARBA" id="ARBA00004167"/>
    </source>
</evidence>
<accession>A0AAV9HRC4</accession>
<protein>
    <recommendedName>
        <fullName evidence="10">Cyclochlorotine biosynthesis protein O</fullName>
    </recommendedName>
</protein>
<dbReference type="PANTHER" id="PTHR33365:SF7">
    <property type="entry name" value="TAT PATHWAY SIGNAL SEQUENCE"/>
    <property type="match status" value="1"/>
</dbReference>
<dbReference type="Pfam" id="PF11807">
    <property type="entry name" value="UstYa"/>
    <property type="match status" value="1"/>
</dbReference>
<evidence type="ECO:0000313" key="8">
    <source>
        <dbReference type="EMBL" id="KAK4463241.1"/>
    </source>
</evidence>
<evidence type="ECO:0000256" key="2">
    <source>
        <dbReference type="ARBA" id="ARBA00022692"/>
    </source>
</evidence>
<dbReference type="AlphaFoldDB" id="A0AAV9HRC4"/>
<keyword evidence="5" id="KW-0472">Membrane</keyword>
<dbReference type="GO" id="GO:0043386">
    <property type="term" value="P:mycotoxin biosynthetic process"/>
    <property type="evidence" value="ECO:0007669"/>
    <property type="project" value="InterPro"/>
</dbReference>
<comment type="similarity">
    <text evidence="7">Belongs to the ustYa family.</text>
</comment>
<organism evidence="8 9">
    <name type="scientific">Cladorrhinum samala</name>
    <dbReference type="NCBI Taxonomy" id="585594"/>
    <lineage>
        <taxon>Eukaryota</taxon>
        <taxon>Fungi</taxon>
        <taxon>Dikarya</taxon>
        <taxon>Ascomycota</taxon>
        <taxon>Pezizomycotina</taxon>
        <taxon>Sordariomycetes</taxon>
        <taxon>Sordariomycetidae</taxon>
        <taxon>Sordariales</taxon>
        <taxon>Podosporaceae</taxon>
        <taxon>Cladorrhinum</taxon>
    </lineage>
</organism>